<evidence type="ECO:0000256" key="1">
    <source>
        <dbReference type="SAM" id="MobiDB-lite"/>
    </source>
</evidence>
<protein>
    <submittedName>
        <fullName evidence="2">Uncharacterized protein</fullName>
    </submittedName>
</protein>
<dbReference type="EMBL" id="MEHJ01000002">
    <property type="protein sequence ID" value="OEJ21624.1"/>
    <property type="molecule type" value="Genomic_DNA"/>
</dbReference>
<accession>A0A1E5NZD2</accession>
<dbReference type="Proteomes" id="UP000095759">
    <property type="component" value="Unassembled WGS sequence"/>
</dbReference>
<sequence length="127" mass="14474">MTDEKYVGGLGVKLRAMKVGALEVRHEALRLKLLSALKYVHDLHVLEYASYGRSRRWVLSGVVEDMTQAVFAWRRGERALPEPNGAYQAAKNSFDTKMEEWEIVREDEEADPAKPRLVVRERSGEGT</sequence>
<feature type="region of interest" description="Disordered" evidence="1">
    <location>
        <begin position="105"/>
        <end position="127"/>
    </location>
</feature>
<organism evidence="2 3">
    <name type="scientific">Streptomyces agglomeratus</name>
    <dbReference type="NCBI Taxonomy" id="285458"/>
    <lineage>
        <taxon>Bacteria</taxon>
        <taxon>Bacillati</taxon>
        <taxon>Actinomycetota</taxon>
        <taxon>Actinomycetes</taxon>
        <taxon>Kitasatosporales</taxon>
        <taxon>Streptomycetaceae</taxon>
        <taxon>Streptomyces</taxon>
    </lineage>
</organism>
<gene>
    <name evidence="2" type="ORF">AS594_39550</name>
</gene>
<evidence type="ECO:0000313" key="3">
    <source>
        <dbReference type="Proteomes" id="UP000095759"/>
    </source>
</evidence>
<reference evidence="2 3" key="1">
    <citation type="submission" date="2016-08" db="EMBL/GenBank/DDBJ databases">
        <title>Complete genome sequence of Streptomyces agglomeratus strain 6-3-2, a novel anti-MRSA actinomycete isolated from Wuli of Tebit, China.</title>
        <authorList>
            <person name="Chen X."/>
        </authorList>
    </citation>
    <scope>NUCLEOTIDE SEQUENCE [LARGE SCALE GENOMIC DNA]</scope>
    <source>
        <strain evidence="2 3">6-3-2</strain>
    </source>
</reference>
<comment type="caution">
    <text evidence="2">The sequence shown here is derived from an EMBL/GenBank/DDBJ whole genome shotgun (WGS) entry which is preliminary data.</text>
</comment>
<dbReference type="AlphaFoldDB" id="A0A1E5NZD2"/>
<evidence type="ECO:0000313" key="2">
    <source>
        <dbReference type="EMBL" id="OEJ21624.1"/>
    </source>
</evidence>
<keyword evidence="3" id="KW-1185">Reference proteome</keyword>
<proteinExistence type="predicted"/>
<dbReference type="RefSeq" id="WP_069936253.1">
    <property type="nucleotide sequence ID" value="NZ_MEHJ01000002.1"/>
</dbReference>
<dbReference type="OrthoDB" id="4229497at2"/>
<feature type="compositionally biased region" description="Basic and acidic residues" evidence="1">
    <location>
        <begin position="111"/>
        <end position="127"/>
    </location>
</feature>
<name>A0A1E5NZD2_9ACTN</name>